<name>A0AAP2GL01_9BACT</name>
<accession>A0AAP2GL01</accession>
<comment type="caution">
    <text evidence="1">The sequence shown here is derived from an EMBL/GenBank/DDBJ whole genome shotgun (WGS) entry which is preliminary data.</text>
</comment>
<reference evidence="1 2" key="1">
    <citation type="submission" date="2021-05" db="EMBL/GenBank/DDBJ databases">
        <title>A Polyphasic approach of four new species of the genus Ohtaekwangia: Ohtaekwangia histidinii sp. nov., Ohtaekwangia cretensis sp. nov., Ohtaekwangia indiensis sp. nov., Ohtaekwangia reichenbachii sp. nov. from diverse environment.</title>
        <authorList>
            <person name="Octaviana S."/>
        </authorList>
    </citation>
    <scope>NUCLEOTIDE SEQUENCE [LARGE SCALE GENOMIC DNA]</scope>
    <source>
        <strain evidence="1 2">PWU37</strain>
    </source>
</reference>
<keyword evidence="2" id="KW-1185">Reference proteome</keyword>
<protein>
    <submittedName>
        <fullName evidence="1">Uncharacterized protein</fullName>
    </submittedName>
</protein>
<evidence type="ECO:0000313" key="2">
    <source>
        <dbReference type="Proteomes" id="UP001319180"/>
    </source>
</evidence>
<sequence>MIDIDEEEPKFVRIEIEGLNAEKWYQLRTKFIRAIHKTLDTVIDHEHSSTLRDEAKKFTTELLNYGKAKLQRAGLENEELMAQVDLLYSQKEKELAEARKLHAEAEALEIRNNIRKLKLGIGGMKALMIGETGKEEILFLKQMDHFLEILRDFEGDNNVRLQG</sequence>
<evidence type="ECO:0000313" key="1">
    <source>
        <dbReference type="EMBL" id="MBT1690080.1"/>
    </source>
</evidence>
<dbReference type="EMBL" id="JAHESC010000054">
    <property type="protein sequence ID" value="MBT1690080.1"/>
    <property type="molecule type" value="Genomic_DNA"/>
</dbReference>
<dbReference type="AlphaFoldDB" id="A0AAP2GL01"/>
<dbReference type="RefSeq" id="WP_254093299.1">
    <property type="nucleotide sequence ID" value="NZ_JAHESC010000054.1"/>
</dbReference>
<dbReference type="Proteomes" id="UP001319180">
    <property type="component" value="Unassembled WGS sequence"/>
</dbReference>
<organism evidence="1 2">
    <name type="scientific">Dawidia soli</name>
    <dbReference type="NCBI Taxonomy" id="2782352"/>
    <lineage>
        <taxon>Bacteria</taxon>
        <taxon>Pseudomonadati</taxon>
        <taxon>Bacteroidota</taxon>
        <taxon>Cytophagia</taxon>
        <taxon>Cytophagales</taxon>
        <taxon>Chryseotaleaceae</taxon>
        <taxon>Dawidia</taxon>
    </lineage>
</organism>
<gene>
    <name evidence="1" type="ORF">KK078_26180</name>
</gene>
<proteinExistence type="predicted"/>